<feature type="non-terminal residue" evidence="1">
    <location>
        <position position="1"/>
    </location>
</feature>
<protein>
    <submittedName>
        <fullName evidence="1">Uncharacterized protein</fullName>
    </submittedName>
</protein>
<dbReference type="EMBL" id="JAHRIN010079142">
    <property type="protein sequence ID" value="MEQ2219385.1"/>
    <property type="molecule type" value="Genomic_DNA"/>
</dbReference>
<keyword evidence="2" id="KW-1185">Reference proteome</keyword>
<accession>A0ABV0SFT6</accession>
<sequence length="57" mass="6003">GMKLKPSITAGPVRLQLLLSSESDIDSDNPVKAPSFKLLIQINSGDSLLTLHSADGL</sequence>
<evidence type="ECO:0000313" key="2">
    <source>
        <dbReference type="Proteomes" id="UP001434883"/>
    </source>
</evidence>
<proteinExistence type="predicted"/>
<dbReference type="Proteomes" id="UP001434883">
    <property type="component" value="Unassembled WGS sequence"/>
</dbReference>
<gene>
    <name evidence="1" type="ORF">XENOCAPTIV_016943</name>
</gene>
<name>A0ABV0SFT6_9TELE</name>
<reference evidence="1 2" key="1">
    <citation type="submission" date="2021-06" db="EMBL/GenBank/DDBJ databases">
        <authorList>
            <person name="Palmer J.M."/>
        </authorList>
    </citation>
    <scope>NUCLEOTIDE SEQUENCE [LARGE SCALE GENOMIC DNA]</scope>
    <source>
        <strain evidence="1 2">XC_2019</strain>
        <tissue evidence="1">Muscle</tissue>
    </source>
</reference>
<comment type="caution">
    <text evidence="1">The sequence shown here is derived from an EMBL/GenBank/DDBJ whole genome shotgun (WGS) entry which is preliminary data.</text>
</comment>
<evidence type="ECO:0000313" key="1">
    <source>
        <dbReference type="EMBL" id="MEQ2219385.1"/>
    </source>
</evidence>
<organism evidence="1 2">
    <name type="scientific">Xenoophorus captivus</name>
    <dbReference type="NCBI Taxonomy" id="1517983"/>
    <lineage>
        <taxon>Eukaryota</taxon>
        <taxon>Metazoa</taxon>
        <taxon>Chordata</taxon>
        <taxon>Craniata</taxon>
        <taxon>Vertebrata</taxon>
        <taxon>Euteleostomi</taxon>
        <taxon>Actinopterygii</taxon>
        <taxon>Neopterygii</taxon>
        <taxon>Teleostei</taxon>
        <taxon>Neoteleostei</taxon>
        <taxon>Acanthomorphata</taxon>
        <taxon>Ovalentaria</taxon>
        <taxon>Atherinomorphae</taxon>
        <taxon>Cyprinodontiformes</taxon>
        <taxon>Goodeidae</taxon>
        <taxon>Xenoophorus</taxon>
    </lineage>
</organism>